<proteinExistence type="predicted"/>
<feature type="transmembrane region" description="Helical" evidence="1">
    <location>
        <begin position="49"/>
        <end position="67"/>
    </location>
</feature>
<keyword evidence="1" id="KW-0472">Membrane</keyword>
<evidence type="ECO:0000256" key="1">
    <source>
        <dbReference type="SAM" id="Phobius"/>
    </source>
</evidence>
<feature type="transmembrane region" description="Helical" evidence="1">
    <location>
        <begin position="168"/>
        <end position="187"/>
    </location>
</feature>
<evidence type="ECO:0000313" key="2">
    <source>
        <dbReference type="EMBL" id="SDR13231.1"/>
    </source>
</evidence>
<organism evidence="2 3">
    <name type="scientific">Tsukamurella pulmonis</name>
    <dbReference type="NCBI Taxonomy" id="47312"/>
    <lineage>
        <taxon>Bacteria</taxon>
        <taxon>Bacillati</taxon>
        <taxon>Actinomycetota</taxon>
        <taxon>Actinomycetes</taxon>
        <taxon>Mycobacteriales</taxon>
        <taxon>Tsukamurellaceae</taxon>
        <taxon>Tsukamurella</taxon>
    </lineage>
</organism>
<evidence type="ECO:0000313" key="3">
    <source>
        <dbReference type="Proteomes" id="UP000183053"/>
    </source>
</evidence>
<feature type="transmembrane region" description="Helical" evidence="1">
    <location>
        <begin position="74"/>
        <end position="98"/>
    </location>
</feature>
<dbReference type="AlphaFoldDB" id="A0A1H1GJ81"/>
<feature type="transmembrane region" description="Helical" evidence="1">
    <location>
        <begin position="138"/>
        <end position="161"/>
    </location>
</feature>
<keyword evidence="1" id="KW-0812">Transmembrane</keyword>
<dbReference type="STRING" id="47312.SAMN04489765_3373"/>
<accession>A0A1H1GJ81</accession>
<reference evidence="3" key="1">
    <citation type="submission" date="2016-10" db="EMBL/GenBank/DDBJ databases">
        <authorList>
            <person name="Varghese N."/>
            <person name="Submissions S."/>
        </authorList>
    </citation>
    <scope>NUCLEOTIDE SEQUENCE [LARGE SCALE GENOMIC DNA]</scope>
    <source>
        <strain evidence="3">DSM 44142</strain>
    </source>
</reference>
<name>A0A1H1GJ81_9ACTN</name>
<keyword evidence="3" id="KW-1185">Reference proteome</keyword>
<dbReference type="EMBL" id="FNLF01000002">
    <property type="protein sequence ID" value="SDR13231.1"/>
    <property type="molecule type" value="Genomic_DNA"/>
</dbReference>
<sequence length="204" mass="21908">MFGFLVAPRQVVGSGFDERAGAEFPSWLQRGHAELTPGLAALVDDWQRYHLIKALFALLLVALALYLGHRALALIPTVLLIANVQGIVAPLSSAFSLLGDRVSESDGPLAQALSAMRRQLRGDRSPAVQELVDDFARYHLAVVVMAGVLTVILVVFAVRAWRQDRRRWAIATLIAAALAAAVTAANVTNTLDPVSGLLGFLGDF</sequence>
<protein>
    <submittedName>
        <fullName evidence="2">Uncharacterized protein</fullName>
    </submittedName>
</protein>
<keyword evidence="1" id="KW-1133">Transmembrane helix</keyword>
<gene>
    <name evidence="2" type="ORF">SAMN04489765_3373</name>
</gene>
<dbReference type="Proteomes" id="UP000183053">
    <property type="component" value="Unassembled WGS sequence"/>
</dbReference>
<dbReference type="SUPFAM" id="SSF103473">
    <property type="entry name" value="MFS general substrate transporter"/>
    <property type="match status" value="1"/>
</dbReference>
<dbReference type="InterPro" id="IPR036259">
    <property type="entry name" value="MFS_trans_sf"/>
</dbReference>